<sequence>MNNLNSFEKEIKQTYRLPEANPAYFKQLEAKLQAKQPHPEVSARPAFHFARGWAYAMAAFLLIGVMVLAIGPSKVLAQIQAVFGFVPNVGLVDTSSPFRQLAEPVSDTRDGVTLDIQSAFLSADQTIITYTMSDLPVEIKHAKFGDPECFTPAYLTLPDGSRVEASGSSSGLTPDGSYANNIRFSDTVPTNFNQATLVFPCLEGTARGKGPEDWQFALTFKPAPENLAVYPATLMPSQAQVENPASTKVEPAAQPQVESRTPAMPAMMVDGDRQEEMVVLAMVEQPDAYWVTWAYPGKRDNDIQINGELYAVPFNPVLYDANGAELQEPDHETQLELWKYEESLRSQLSGQDQLKYLGSMYTFAVPKSGVAFPVYAKQNVYERSFPEKEAYAEIEFDGSKVQTSDNPVEINQEIQLGSVKFTLSAVEKNPYGGYSFLFDGAEGKVVQCQAGLVGYKTNMGGGSSFNPGDPFHFYQAEMYSQIPTGMLTVRVSQPAVLGDLISFIGSWSPGK</sequence>
<keyword evidence="1" id="KW-0812">Transmembrane</keyword>
<evidence type="ECO:0008006" key="4">
    <source>
        <dbReference type="Google" id="ProtNLM"/>
    </source>
</evidence>
<dbReference type="AlphaFoldDB" id="A0A0P6YLI0"/>
<keyword evidence="1" id="KW-0472">Membrane</keyword>
<evidence type="ECO:0000313" key="3">
    <source>
        <dbReference type="Proteomes" id="UP000050501"/>
    </source>
</evidence>
<name>A0A0P6YLI0_9CHLR</name>
<proteinExistence type="predicted"/>
<protein>
    <recommendedName>
        <fullName evidence="4">DUF4179 domain-containing protein</fullName>
    </recommendedName>
</protein>
<keyword evidence="3" id="KW-1185">Reference proteome</keyword>
<comment type="caution">
    <text evidence="2">The sequence shown here is derived from an EMBL/GenBank/DDBJ whole genome shotgun (WGS) entry which is preliminary data.</text>
</comment>
<organism evidence="2 3">
    <name type="scientific">Levilinea saccharolytica</name>
    <dbReference type="NCBI Taxonomy" id="229921"/>
    <lineage>
        <taxon>Bacteria</taxon>
        <taxon>Bacillati</taxon>
        <taxon>Chloroflexota</taxon>
        <taxon>Anaerolineae</taxon>
        <taxon>Anaerolineales</taxon>
        <taxon>Anaerolineaceae</taxon>
        <taxon>Levilinea</taxon>
    </lineage>
</organism>
<dbReference type="RefSeq" id="WP_062419271.1">
    <property type="nucleotide sequence ID" value="NZ_DF967974.1"/>
</dbReference>
<dbReference type="EMBL" id="LGCM01000008">
    <property type="protein sequence ID" value="KPL90849.1"/>
    <property type="molecule type" value="Genomic_DNA"/>
</dbReference>
<gene>
    <name evidence="2" type="ORF">ADN01_01990</name>
</gene>
<feature type="transmembrane region" description="Helical" evidence="1">
    <location>
        <begin position="52"/>
        <end position="71"/>
    </location>
</feature>
<reference evidence="2 3" key="1">
    <citation type="submission" date="2015-07" db="EMBL/GenBank/DDBJ databases">
        <title>Genome sequence of Levilinea saccharolytica DSM 16555.</title>
        <authorList>
            <person name="Hemp J."/>
            <person name="Ward L.M."/>
            <person name="Pace L.A."/>
            <person name="Fischer W.W."/>
        </authorList>
    </citation>
    <scope>NUCLEOTIDE SEQUENCE [LARGE SCALE GENOMIC DNA]</scope>
    <source>
        <strain evidence="2 3">KIBI-1</strain>
    </source>
</reference>
<dbReference type="Proteomes" id="UP000050501">
    <property type="component" value="Unassembled WGS sequence"/>
</dbReference>
<keyword evidence="1" id="KW-1133">Transmembrane helix</keyword>
<evidence type="ECO:0000313" key="2">
    <source>
        <dbReference type="EMBL" id="KPL90849.1"/>
    </source>
</evidence>
<evidence type="ECO:0000256" key="1">
    <source>
        <dbReference type="SAM" id="Phobius"/>
    </source>
</evidence>
<accession>A0A0P6YLI0</accession>
<dbReference type="STRING" id="229921.ADN01_01990"/>